<protein>
    <recommendedName>
        <fullName evidence="4">Minor tail protein</fullName>
    </recommendedName>
</protein>
<dbReference type="Proteomes" id="UP000783934">
    <property type="component" value="Unassembled WGS sequence"/>
</dbReference>
<accession>A0ABX0WM90</accession>
<organism evidence="2 3">
    <name type="scientific">Paenalcaligenes hominis</name>
    <dbReference type="NCBI Taxonomy" id="643674"/>
    <lineage>
        <taxon>Bacteria</taxon>
        <taxon>Pseudomonadati</taxon>
        <taxon>Pseudomonadota</taxon>
        <taxon>Betaproteobacteria</taxon>
        <taxon>Burkholderiales</taxon>
        <taxon>Alcaligenaceae</taxon>
        <taxon>Paenalcaligenes</taxon>
    </lineage>
</organism>
<proteinExistence type="predicted"/>
<dbReference type="RefSeq" id="WP_167660561.1">
    <property type="nucleotide sequence ID" value="NZ_BMCQ01000004.1"/>
</dbReference>
<comment type="caution">
    <text evidence="2">The sequence shown here is derived from an EMBL/GenBank/DDBJ whole genome shotgun (WGS) entry which is preliminary data.</text>
</comment>
<name>A0ABX0WM90_9BURK</name>
<evidence type="ECO:0000313" key="3">
    <source>
        <dbReference type="Proteomes" id="UP000783934"/>
    </source>
</evidence>
<dbReference type="EMBL" id="JAATIZ010000001">
    <property type="protein sequence ID" value="NJB64362.1"/>
    <property type="molecule type" value="Genomic_DNA"/>
</dbReference>
<sequence length="567" mass="62237">MSIPKIDPYPPAPTPEDSEEVFDDKAYAHAASLELRRVQMNEVATYVNTRASDANNRAVAAAASATASANSATRSDEWANKAPGSVVASGKYSARHYSDLSDRFANAPEDVEVVPGKYSALHWQEKAKKIANVHATTVATDPLPTVIATNVQEALRDLAYQADQLRVAKNQLKYGDGPYPILDFQFAGAKYLDPRIQFTRASLDWDEEGNEYGVDEPVLTDKGLWGSGVRTNLLTESKDFLGWSAAPAASLARGYGQSPFNWGRSALFKQAENTTGSPYFHRTATVQQYTEGVMYTASLYVKPLASNSSNNPIRVILHQQMFESQCNVGLTPDGQISKGSGATFVGCDPAGNGFYRIWVTGKAATTGTSWAPIAWPLRSMLEEGEGWEVFGMQLEEGISPTPYIPTEASQVTVADGVLNSIRTDRLRSVVIDLELLRNLIDNNTLYILSWGKGRTGHIPTNGIMVWAAGFSNNIQVRIYTNGSYMSRTIPGNWEDLRKLGVSIFPDKIVVAADGVVREIETDRDVVNEAIFANLHPATHVQSKYRWLKSAAFYERALTTEQLQELTT</sequence>
<evidence type="ECO:0008006" key="4">
    <source>
        <dbReference type="Google" id="ProtNLM"/>
    </source>
</evidence>
<feature type="region of interest" description="Disordered" evidence="1">
    <location>
        <begin position="1"/>
        <end position="20"/>
    </location>
</feature>
<evidence type="ECO:0000313" key="2">
    <source>
        <dbReference type="EMBL" id="NJB64362.1"/>
    </source>
</evidence>
<gene>
    <name evidence="2" type="ORF">GGR41_000583</name>
</gene>
<reference evidence="2 3" key="1">
    <citation type="submission" date="2020-03" db="EMBL/GenBank/DDBJ databases">
        <title>Genomic Encyclopedia of Type Strains, Phase IV (KMG-IV): sequencing the most valuable type-strain genomes for metagenomic binning, comparative biology and taxonomic classification.</title>
        <authorList>
            <person name="Goeker M."/>
        </authorList>
    </citation>
    <scope>NUCLEOTIDE SEQUENCE [LARGE SCALE GENOMIC DNA]</scope>
    <source>
        <strain evidence="2 3">DSM 26613</strain>
    </source>
</reference>
<evidence type="ECO:0000256" key="1">
    <source>
        <dbReference type="SAM" id="MobiDB-lite"/>
    </source>
</evidence>
<keyword evidence="3" id="KW-1185">Reference proteome</keyword>